<dbReference type="AlphaFoldDB" id="S5XZK9"/>
<proteinExistence type="predicted"/>
<dbReference type="Pfam" id="PF06635">
    <property type="entry name" value="T3SS_SCTL"/>
    <property type="match status" value="1"/>
</dbReference>
<evidence type="ECO:0000313" key="2">
    <source>
        <dbReference type="Proteomes" id="UP000015480"/>
    </source>
</evidence>
<dbReference type="Proteomes" id="UP000015480">
    <property type="component" value="Chromosome"/>
</dbReference>
<sequence length="189" mass="20333">MTLSRILSRDEVSRLRDADRILLGAERSRLESVAEAARVGQDMLDEARLKALKESTRTAARLIAKAEAAAEARLQNIEPELARLVAQTVRSILGSFEPEEASYLAALNALSQLRDQRRGRIFAAADTLAPVRRAVEALGESGPEILSITADPAFEPGRAVLTSFSGSTEIGLGALTARALAPWEDEGEP</sequence>
<gene>
    <name evidence="1" type="ORF">JCM7686_1779</name>
</gene>
<dbReference type="EMBL" id="CP006650">
    <property type="protein sequence ID" value="AGT08880.1"/>
    <property type="molecule type" value="Genomic_DNA"/>
</dbReference>
<name>S5XZK9_PARAH</name>
<dbReference type="STRING" id="1367847.JCM7686_1779"/>
<dbReference type="RefSeq" id="WP_020950518.1">
    <property type="nucleotide sequence ID" value="NC_022041.1"/>
</dbReference>
<dbReference type="HOGENOM" id="CLU_1433247_0_0_5"/>
<organism evidence="1 2">
    <name type="scientific">Paracoccus aminophilus JCM 7686</name>
    <dbReference type="NCBI Taxonomy" id="1367847"/>
    <lineage>
        <taxon>Bacteria</taxon>
        <taxon>Pseudomonadati</taxon>
        <taxon>Pseudomonadota</taxon>
        <taxon>Alphaproteobacteria</taxon>
        <taxon>Rhodobacterales</taxon>
        <taxon>Paracoccaceae</taxon>
        <taxon>Paracoccus</taxon>
    </lineage>
</organism>
<dbReference type="PATRIC" id="fig|1367847.3.peg.1762"/>
<dbReference type="OrthoDB" id="7773005at2"/>
<protein>
    <submittedName>
        <fullName evidence="1">Type III secretion system protein</fullName>
    </submittedName>
</protein>
<dbReference type="eggNOG" id="COG1317">
    <property type="taxonomic scope" value="Bacteria"/>
</dbReference>
<accession>S5XZK9</accession>
<dbReference type="InterPro" id="IPR010586">
    <property type="entry name" value="T3SS_stator_protein"/>
</dbReference>
<evidence type="ECO:0000313" key="1">
    <source>
        <dbReference type="EMBL" id="AGT08880.1"/>
    </source>
</evidence>
<dbReference type="KEGG" id="pami:JCM7686_1779"/>
<reference evidence="1 2" key="1">
    <citation type="journal article" date="2014" name="BMC Genomics">
        <title>Architecture and functions of a multipartite genome of the methylotrophic bacterium Paracoccus aminophilus JCM 7686, containing primary and secondary chromids.</title>
        <authorList>
            <person name="Dziewit L."/>
            <person name="Czarnecki J."/>
            <person name="Wibberg D."/>
            <person name="Radlinska M."/>
            <person name="Mrozek P."/>
            <person name="Szymczak M."/>
            <person name="Schluter A."/>
            <person name="Puhler A."/>
            <person name="Bartosik D."/>
        </authorList>
    </citation>
    <scope>NUCLEOTIDE SEQUENCE [LARGE SCALE GENOMIC DNA]</scope>
    <source>
        <strain evidence="1">JCM 7686</strain>
    </source>
</reference>
<keyword evidence="2" id="KW-1185">Reference proteome</keyword>